<organism evidence="3 4">
    <name type="scientific">Roridomyces roridus</name>
    <dbReference type="NCBI Taxonomy" id="1738132"/>
    <lineage>
        <taxon>Eukaryota</taxon>
        <taxon>Fungi</taxon>
        <taxon>Dikarya</taxon>
        <taxon>Basidiomycota</taxon>
        <taxon>Agaricomycotina</taxon>
        <taxon>Agaricomycetes</taxon>
        <taxon>Agaricomycetidae</taxon>
        <taxon>Agaricales</taxon>
        <taxon>Marasmiineae</taxon>
        <taxon>Mycenaceae</taxon>
        <taxon>Roridomyces</taxon>
    </lineage>
</organism>
<dbReference type="PANTHER" id="PTHR46082:SF6">
    <property type="entry name" value="AAA+ ATPASE DOMAIN-CONTAINING PROTEIN-RELATED"/>
    <property type="match status" value="1"/>
</dbReference>
<dbReference type="InterPro" id="IPR053137">
    <property type="entry name" value="NLR-like"/>
</dbReference>
<proteinExistence type="predicted"/>
<sequence>MPPNTVAKGGVPGAQAPVKASPSSGSDWIGGFLRLAKIVEAAGDLAPFPYIKGACGVVVNLLEIVQDLKHNREDLQGLCEDIIEILRIIQEEMKSHGDQRADEFWGLCEDFERHVREILESVEALGKKPQGLGGHIRELVQVNSAKEKITGHQGKIQKLRLNFLLRINIRMASQLSALNNVDAPQCFAKFNDCPPPSRIFQGRRTILQQMEAFFNDGTPKQHIFLLHGLGGSGKTQIALKFIEDSASKFSDVFMLDMSSQTTIETGLKNIAMIKNIGDKSDDALKWLRAVQSNWFLLFDNADDPNINLNLYLPRCNQGNILITSRNREHWIYAGANCRVADMEEMDAAELLLKGAAKHVTDENMETAREITKALYCLPLAIAQASAFVAKSRNLKGYLELYKQNQARLLSENPVQQRDGYAWSVYTSWRMSFDRLSHTGQTLLQLCSCLHYQGITEMIFRNAAKYNRDGRLYGPSREQLQGACSFIANFRNQAGQWDSLAFHQVVNEIQAYSLMSVDEETASLSVHPLVHEWCQQFSVTEGEIMINLMGMSISEGNYSAAQSIGMLPHLWALIEDEVGRAPQWNEQFAQIYFQSFRFQVATVFWHQVWREKQDRHGENHPLTLQSMEELGNSYQGLGKFREALPRQTLVLEKRKQLLGDEHPETLRAMGNLSITHRDLGQFNDALSLQTLVLEKQKQLLGDEHPETLWAMGNLALTHQYLGQFNDALPLQTLVLEKQKQLLGDEHPETLRAMGNLAITHRDLGQFNDALSLQTLVLEKQKQLLGEQHPETLRAMGNLALTHRDLGQFND</sequence>
<comment type="caution">
    <text evidence="3">The sequence shown here is derived from an EMBL/GenBank/DDBJ whole genome shotgun (WGS) entry which is preliminary data.</text>
</comment>
<dbReference type="Proteomes" id="UP001221142">
    <property type="component" value="Unassembled WGS sequence"/>
</dbReference>
<keyword evidence="4" id="KW-1185">Reference proteome</keyword>
<dbReference type="Pfam" id="PF25000">
    <property type="entry name" value="DUF7779"/>
    <property type="match status" value="1"/>
</dbReference>
<protein>
    <submittedName>
        <fullName evidence="3">P-loop containing nucleoside triphosphate hydrolase protein</fullName>
    </submittedName>
</protein>
<gene>
    <name evidence="3" type="ORF">FB45DRAFT_796470</name>
</gene>
<dbReference type="InterPro" id="IPR027417">
    <property type="entry name" value="P-loop_NTPase"/>
</dbReference>
<feature type="non-terminal residue" evidence="3">
    <location>
        <position position="809"/>
    </location>
</feature>
<dbReference type="CDD" id="cd21037">
    <property type="entry name" value="MLKL_NTD"/>
    <property type="match status" value="1"/>
</dbReference>
<name>A0AAD7BL83_9AGAR</name>
<dbReference type="InterPro" id="IPR011990">
    <property type="entry name" value="TPR-like_helical_dom_sf"/>
</dbReference>
<dbReference type="SUPFAM" id="SSF48452">
    <property type="entry name" value="TPR-like"/>
    <property type="match status" value="2"/>
</dbReference>
<dbReference type="Gene3D" id="3.40.50.300">
    <property type="entry name" value="P-loop containing nucleotide triphosphate hydrolases"/>
    <property type="match status" value="1"/>
</dbReference>
<feature type="domain" description="DUF7779" evidence="2">
    <location>
        <begin position="430"/>
        <end position="533"/>
    </location>
</feature>
<dbReference type="InterPro" id="IPR059179">
    <property type="entry name" value="MLKL-like_MCAfunc"/>
</dbReference>
<dbReference type="SUPFAM" id="SSF52540">
    <property type="entry name" value="P-loop containing nucleoside triphosphate hydrolases"/>
    <property type="match status" value="1"/>
</dbReference>
<accession>A0AAD7BL83</accession>
<dbReference type="GO" id="GO:0016787">
    <property type="term" value="F:hydrolase activity"/>
    <property type="evidence" value="ECO:0007669"/>
    <property type="project" value="UniProtKB-KW"/>
</dbReference>
<keyword evidence="3" id="KW-0378">Hydrolase</keyword>
<dbReference type="Pfam" id="PF13424">
    <property type="entry name" value="TPR_12"/>
    <property type="match status" value="2"/>
</dbReference>
<dbReference type="InterPro" id="IPR056681">
    <property type="entry name" value="DUF7779"/>
</dbReference>
<evidence type="ECO:0000313" key="3">
    <source>
        <dbReference type="EMBL" id="KAJ7624508.1"/>
    </source>
</evidence>
<dbReference type="Gene3D" id="1.25.40.10">
    <property type="entry name" value="Tetratricopeptide repeat domain"/>
    <property type="match status" value="2"/>
</dbReference>
<dbReference type="EMBL" id="JARKIF010000013">
    <property type="protein sequence ID" value="KAJ7624508.1"/>
    <property type="molecule type" value="Genomic_DNA"/>
</dbReference>
<evidence type="ECO:0000259" key="2">
    <source>
        <dbReference type="Pfam" id="PF25000"/>
    </source>
</evidence>
<evidence type="ECO:0000256" key="1">
    <source>
        <dbReference type="SAM" id="MobiDB-lite"/>
    </source>
</evidence>
<dbReference type="GO" id="GO:0043531">
    <property type="term" value="F:ADP binding"/>
    <property type="evidence" value="ECO:0007669"/>
    <property type="project" value="InterPro"/>
</dbReference>
<reference evidence="3" key="1">
    <citation type="submission" date="2023-03" db="EMBL/GenBank/DDBJ databases">
        <title>Massive genome expansion in bonnet fungi (Mycena s.s.) driven by repeated elements and novel gene families across ecological guilds.</title>
        <authorList>
            <consortium name="Lawrence Berkeley National Laboratory"/>
            <person name="Harder C.B."/>
            <person name="Miyauchi S."/>
            <person name="Viragh M."/>
            <person name="Kuo A."/>
            <person name="Thoen E."/>
            <person name="Andreopoulos B."/>
            <person name="Lu D."/>
            <person name="Skrede I."/>
            <person name="Drula E."/>
            <person name="Henrissat B."/>
            <person name="Morin E."/>
            <person name="Kohler A."/>
            <person name="Barry K."/>
            <person name="LaButti K."/>
            <person name="Morin E."/>
            <person name="Salamov A."/>
            <person name="Lipzen A."/>
            <person name="Mereny Z."/>
            <person name="Hegedus B."/>
            <person name="Baldrian P."/>
            <person name="Stursova M."/>
            <person name="Weitz H."/>
            <person name="Taylor A."/>
            <person name="Grigoriev I.V."/>
            <person name="Nagy L.G."/>
            <person name="Martin F."/>
            <person name="Kauserud H."/>
        </authorList>
    </citation>
    <scope>NUCLEOTIDE SEQUENCE</scope>
    <source>
        <strain evidence="3">9284</strain>
    </source>
</reference>
<dbReference type="PANTHER" id="PTHR46082">
    <property type="entry name" value="ATP/GTP-BINDING PROTEIN-RELATED"/>
    <property type="match status" value="1"/>
</dbReference>
<feature type="region of interest" description="Disordered" evidence="1">
    <location>
        <begin position="1"/>
        <end position="24"/>
    </location>
</feature>
<evidence type="ECO:0000313" key="4">
    <source>
        <dbReference type="Proteomes" id="UP001221142"/>
    </source>
</evidence>
<dbReference type="AlphaFoldDB" id="A0AAD7BL83"/>